<sequence length="183" mass="20822">MKESFRVSRMNIVLLCVMTGIVLLYGIFGTYGEFRRLQAARDEGVQLADRLRVQELLNPVYTQLLRSLDAEDGTESLRLPESRPLGEDKSRDLFSVFSGPAREAGLVLVSLLPDTDAFDPRSGRLSLTLILSGEVQNFYRYLRVLGSLPFVDQFLFLEIRRPDGNLQMRVRLQIRMVPQGGRE</sequence>
<accession>A0ABT3NAH4</accession>
<protein>
    <recommendedName>
        <fullName evidence="4">General secretion pathway protein GspM</fullName>
    </recommendedName>
</protein>
<keyword evidence="1" id="KW-0812">Transmembrane</keyword>
<organism evidence="2 3">
    <name type="scientific">Desulfobotulus pelophilus</name>
    <dbReference type="NCBI Taxonomy" id="2823377"/>
    <lineage>
        <taxon>Bacteria</taxon>
        <taxon>Pseudomonadati</taxon>
        <taxon>Thermodesulfobacteriota</taxon>
        <taxon>Desulfobacteria</taxon>
        <taxon>Desulfobacterales</taxon>
        <taxon>Desulfobacteraceae</taxon>
        <taxon>Desulfobotulus</taxon>
    </lineage>
</organism>
<reference evidence="2 3" key="1">
    <citation type="submission" date="2022-11" db="EMBL/GenBank/DDBJ databases">
        <title>Desulfobotulus tamanensis H1 sp. nov. - anaerobic, alkaliphilic, sulphate reducing bacterium isolated from terrestrial mud volcano.</title>
        <authorList>
            <person name="Frolova A."/>
            <person name="Merkel A.Y."/>
            <person name="Slobodkin A.I."/>
        </authorList>
    </citation>
    <scope>NUCLEOTIDE SEQUENCE [LARGE SCALE GENOMIC DNA]</scope>
    <source>
        <strain evidence="2 3">H1</strain>
    </source>
</reference>
<gene>
    <name evidence="2" type="ORF">OOT00_10765</name>
</gene>
<keyword evidence="1" id="KW-1133">Transmembrane helix</keyword>
<keyword evidence="1" id="KW-0472">Membrane</keyword>
<comment type="caution">
    <text evidence="2">The sequence shown here is derived from an EMBL/GenBank/DDBJ whole genome shotgun (WGS) entry which is preliminary data.</text>
</comment>
<dbReference type="RefSeq" id="WP_265425384.1">
    <property type="nucleotide sequence ID" value="NZ_JAPFPW010000012.1"/>
</dbReference>
<proteinExistence type="predicted"/>
<evidence type="ECO:0008006" key="4">
    <source>
        <dbReference type="Google" id="ProtNLM"/>
    </source>
</evidence>
<name>A0ABT3NAH4_9BACT</name>
<evidence type="ECO:0000313" key="2">
    <source>
        <dbReference type="EMBL" id="MCW7754466.1"/>
    </source>
</evidence>
<feature type="transmembrane region" description="Helical" evidence="1">
    <location>
        <begin position="12"/>
        <end position="31"/>
    </location>
</feature>
<evidence type="ECO:0000256" key="1">
    <source>
        <dbReference type="SAM" id="Phobius"/>
    </source>
</evidence>
<dbReference type="Proteomes" id="UP001209681">
    <property type="component" value="Unassembled WGS sequence"/>
</dbReference>
<evidence type="ECO:0000313" key="3">
    <source>
        <dbReference type="Proteomes" id="UP001209681"/>
    </source>
</evidence>
<dbReference type="EMBL" id="JAPFPW010000012">
    <property type="protein sequence ID" value="MCW7754466.1"/>
    <property type="molecule type" value="Genomic_DNA"/>
</dbReference>
<keyword evidence="3" id="KW-1185">Reference proteome</keyword>